<protein>
    <submittedName>
        <fullName evidence="1">Uncharacterized protein</fullName>
    </submittedName>
</protein>
<name>A0A0J8S0W7_COCIT</name>
<proteinExistence type="predicted"/>
<feature type="non-terminal residue" evidence="1">
    <location>
        <position position="1"/>
    </location>
</feature>
<evidence type="ECO:0000313" key="2">
    <source>
        <dbReference type="Proteomes" id="UP000054563"/>
    </source>
</evidence>
<gene>
    <name evidence="1" type="ORF">CIHG_08743</name>
</gene>
<dbReference type="AlphaFoldDB" id="A0A0J8S0W7"/>
<evidence type="ECO:0000313" key="1">
    <source>
        <dbReference type="EMBL" id="KMU90782.1"/>
    </source>
</evidence>
<dbReference type="EMBL" id="DS017025">
    <property type="protein sequence ID" value="KMU90782.1"/>
    <property type="molecule type" value="Genomic_DNA"/>
</dbReference>
<dbReference type="VEuPathDB" id="FungiDB:CIHG_08743"/>
<reference evidence="2" key="1">
    <citation type="journal article" date="2010" name="Genome Res.">
        <title>Population genomic sequencing of Coccidioides fungi reveals recent hybridization and transposon control.</title>
        <authorList>
            <person name="Neafsey D.E."/>
            <person name="Barker B.M."/>
            <person name="Sharpton T.J."/>
            <person name="Stajich J.E."/>
            <person name="Park D.J."/>
            <person name="Whiston E."/>
            <person name="Hung C.-Y."/>
            <person name="McMahan C."/>
            <person name="White J."/>
            <person name="Sykes S."/>
            <person name="Heiman D."/>
            <person name="Young S."/>
            <person name="Zeng Q."/>
            <person name="Abouelleil A."/>
            <person name="Aftuck L."/>
            <person name="Bessette D."/>
            <person name="Brown A."/>
            <person name="FitzGerald M."/>
            <person name="Lui A."/>
            <person name="Macdonald J.P."/>
            <person name="Priest M."/>
            <person name="Orbach M.J."/>
            <person name="Galgiani J.N."/>
            <person name="Kirkland T.N."/>
            <person name="Cole G.T."/>
            <person name="Birren B.W."/>
            <person name="Henn M.R."/>
            <person name="Taylor J.W."/>
            <person name="Rounsley S.D."/>
        </authorList>
    </citation>
    <scope>NUCLEOTIDE SEQUENCE [LARGE SCALE GENOMIC DNA]</scope>
    <source>
        <strain evidence="2">H538.4</strain>
    </source>
</reference>
<dbReference type="Proteomes" id="UP000054563">
    <property type="component" value="Unassembled WGS sequence"/>
</dbReference>
<organism evidence="1 2">
    <name type="scientific">Coccidioides immitis H538.4</name>
    <dbReference type="NCBI Taxonomy" id="396776"/>
    <lineage>
        <taxon>Eukaryota</taxon>
        <taxon>Fungi</taxon>
        <taxon>Dikarya</taxon>
        <taxon>Ascomycota</taxon>
        <taxon>Pezizomycotina</taxon>
        <taxon>Eurotiomycetes</taxon>
        <taxon>Eurotiomycetidae</taxon>
        <taxon>Onygenales</taxon>
        <taxon>Onygenaceae</taxon>
        <taxon>Coccidioides</taxon>
    </lineage>
</organism>
<sequence>TSNMSKPRRAWFPRYSLANNRTVDTNPSAQVAGPNNPQPRVLLIPSFASHHESGSDNGTTDIEANSCDLHVKQKRVNTYLGCRKSADSLYFALFHGSRLG</sequence>
<accession>A0A0J8S0W7</accession>